<accession>A0ACC0X0U1</accession>
<name>A0ACC0X0U1_9ROSI</name>
<keyword evidence="2" id="KW-1185">Reference proteome</keyword>
<evidence type="ECO:0000313" key="1">
    <source>
        <dbReference type="EMBL" id="KAJ0007179.1"/>
    </source>
</evidence>
<proteinExistence type="predicted"/>
<reference evidence="2" key="1">
    <citation type="journal article" date="2023" name="G3 (Bethesda)">
        <title>Genome assembly and association tests identify interacting loci associated with vigor, precocity, and sex in interspecific pistachio rootstocks.</title>
        <authorList>
            <person name="Palmer W."/>
            <person name="Jacygrad E."/>
            <person name="Sagayaradj S."/>
            <person name="Cavanaugh K."/>
            <person name="Han R."/>
            <person name="Bertier L."/>
            <person name="Beede B."/>
            <person name="Kafkas S."/>
            <person name="Golino D."/>
            <person name="Preece J."/>
            <person name="Michelmore R."/>
        </authorList>
    </citation>
    <scope>NUCLEOTIDE SEQUENCE [LARGE SCALE GENOMIC DNA]</scope>
</reference>
<evidence type="ECO:0000313" key="2">
    <source>
        <dbReference type="Proteomes" id="UP001163603"/>
    </source>
</evidence>
<gene>
    <name evidence="1" type="ORF">Pint_29248</name>
</gene>
<dbReference type="EMBL" id="CM047750">
    <property type="protein sequence ID" value="KAJ0007179.1"/>
    <property type="molecule type" value="Genomic_DNA"/>
</dbReference>
<sequence length="92" mass="10495">MITSPRENWEDLLNTKFVSSVVSAGYKMVKIHYKLTNSDQGAIKVCASRCCRDYCFQSWRRTARLYFCNDFCFEEIGKPVTHGLAAKGESGE</sequence>
<organism evidence="1 2">
    <name type="scientific">Pistacia integerrima</name>
    <dbReference type="NCBI Taxonomy" id="434235"/>
    <lineage>
        <taxon>Eukaryota</taxon>
        <taxon>Viridiplantae</taxon>
        <taxon>Streptophyta</taxon>
        <taxon>Embryophyta</taxon>
        <taxon>Tracheophyta</taxon>
        <taxon>Spermatophyta</taxon>
        <taxon>Magnoliopsida</taxon>
        <taxon>eudicotyledons</taxon>
        <taxon>Gunneridae</taxon>
        <taxon>Pentapetalae</taxon>
        <taxon>rosids</taxon>
        <taxon>malvids</taxon>
        <taxon>Sapindales</taxon>
        <taxon>Anacardiaceae</taxon>
        <taxon>Pistacia</taxon>
    </lineage>
</organism>
<protein>
    <submittedName>
        <fullName evidence="1">Uncharacterized protein</fullName>
    </submittedName>
</protein>
<comment type="caution">
    <text evidence="1">The sequence shown here is derived from an EMBL/GenBank/DDBJ whole genome shotgun (WGS) entry which is preliminary data.</text>
</comment>
<dbReference type="Proteomes" id="UP001163603">
    <property type="component" value="Chromosome 15"/>
</dbReference>